<dbReference type="RefSeq" id="WP_265267281.1">
    <property type="nucleotide sequence ID" value="NZ_JANFAV010000001.1"/>
</dbReference>
<evidence type="ECO:0000313" key="3">
    <source>
        <dbReference type="Proteomes" id="UP001165565"/>
    </source>
</evidence>
<evidence type="ECO:0008006" key="4">
    <source>
        <dbReference type="Google" id="ProtNLM"/>
    </source>
</evidence>
<name>A0AA41Z467_9SPHN</name>
<keyword evidence="1" id="KW-0732">Signal</keyword>
<dbReference type="EMBL" id="JANFAV010000001">
    <property type="protein sequence ID" value="MCW6533230.1"/>
    <property type="molecule type" value="Genomic_DNA"/>
</dbReference>
<dbReference type="InterPro" id="IPR037066">
    <property type="entry name" value="Plug_dom_sf"/>
</dbReference>
<dbReference type="PANTHER" id="PTHR47234">
    <property type="match status" value="1"/>
</dbReference>
<gene>
    <name evidence="2" type="ORF">NEE01_00385</name>
</gene>
<evidence type="ECO:0000256" key="1">
    <source>
        <dbReference type="SAM" id="SignalP"/>
    </source>
</evidence>
<dbReference type="SUPFAM" id="SSF56935">
    <property type="entry name" value="Porins"/>
    <property type="match status" value="1"/>
</dbReference>
<proteinExistence type="predicted"/>
<reference evidence="2" key="1">
    <citation type="submission" date="2022-06" db="EMBL/GenBank/DDBJ databases">
        <title>Sphingomonas sp. nov. isolated from rhizosphere soil of tomato.</title>
        <authorList>
            <person name="Dong H."/>
            <person name="Gao R."/>
        </authorList>
    </citation>
    <scope>NUCLEOTIDE SEQUENCE</scope>
    <source>
        <strain evidence="2">MMSM24</strain>
    </source>
</reference>
<comment type="caution">
    <text evidence="2">The sequence shown here is derived from an EMBL/GenBank/DDBJ whole genome shotgun (WGS) entry which is preliminary data.</text>
</comment>
<keyword evidence="3" id="KW-1185">Reference proteome</keyword>
<protein>
    <recommendedName>
        <fullName evidence="4">TonB-dependent receptor</fullName>
    </recommendedName>
</protein>
<dbReference type="AlphaFoldDB" id="A0AA41Z467"/>
<dbReference type="PANTHER" id="PTHR47234:SF1">
    <property type="entry name" value="TONB-DEPENDENT RECEPTOR"/>
    <property type="match status" value="1"/>
</dbReference>
<feature type="signal peptide" evidence="1">
    <location>
        <begin position="1"/>
        <end position="22"/>
    </location>
</feature>
<evidence type="ECO:0000313" key="2">
    <source>
        <dbReference type="EMBL" id="MCW6533230.1"/>
    </source>
</evidence>
<organism evidence="2 3">
    <name type="scientific">Sphingomonas lycopersici</name>
    <dbReference type="NCBI Taxonomy" id="2951807"/>
    <lineage>
        <taxon>Bacteria</taxon>
        <taxon>Pseudomonadati</taxon>
        <taxon>Pseudomonadota</taxon>
        <taxon>Alphaproteobacteria</taxon>
        <taxon>Sphingomonadales</taxon>
        <taxon>Sphingomonadaceae</taxon>
        <taxon>Sphingomonas</taxon>
    </lineage>
</organism>
<sequence length="848" mass="89629">MRALRALVTLPLLGVLCHPLHAGARIGADAEVPLETPASRSDETRDVVVTARRRGEAKVGAETEFDENQISARGADSIEDLLTRLAPVIGNGGGDPVILINGRPAGFDRSVLAYPAEALSRLEVLKPQASAVYAAPAGKRVVNLVLKPKFSSLTIDSGVNWATAGGQYGGNVAVGRVAIAGDTRWNVQARFGHDSALLKNARRISRPAGSFDGDGYVAGTDGGEIDPRLSDAAGKIVTVAAIPPQARSGIPAIGDFVATAGRTAPLDPNAFDTLQPSRRTIALDAGVTRPVGDFSVTLGISANSSKMEGLRGLPMAAFVIPAGSRWSPFAEDVLLTRPFDGTHALRTFNDAKSLSGSLTVTGAVSGWQATVALSYLHNWMDNLLESGVDLAKIRQSIDARDPRFNPYSPWDKSLLLATRSRSNGDTLSARLNLQKNIVNLPAGPLSWSLAADASQARTHARQSDNSGSAIAPTDVSFRQVNGQMSLNAPLLRRGGSTLPPLGDLSVNMWLGGQMMTRTSSQARLGGGMNWSPIQAAQFGAVYEYAGTAPSFDQLDAPLTRTVMRVFDYARQEVAEPIWITGGNPALQRGSRRTLTLSAMVQPLGQQLLMLNVNYRQTVAKGGNAGFPELSPAIEAAFPERVTRDAAGRLIAVDARAINIAHDTDSSLFSSIVVRFSGGGHRPAGEAAAAAANPLQFTVSLNHNWHLKSEMLIRPGIPIIDRLGGGTGASRHEVNIQFSAGLRGAGADFGVAWSSSTRINQGVDDANGAYRVTPPIVVSVSAFVDPDALFPGLKDNALAKGVKVSLSVSNLLNSYRRVRSADGGPLPGFSRDEVDPLGRVMQVTVRKRF</sequence>
<accession>A0AA41Z467</accession>
<feature type="chain" id="PRO_5041275388" description="TonB-dependent receptor" evidence="1">
    <location>
        <begin position="23"/>
        <end position="848"/>
    </location>
</feature>
<dbReference type="Proteomes" id="UP001165565">
    <property type="component" value="Unassembled WGS sequence"/>
</dbReference>
<dbReference type="Gene3D" id="2.170.130.10">
    <property type="entry name" value="TonB-dependent receptor, plug domain"/>
    <property type="match status" value="1"/>
</dbReference>